<dbReference type="CDD" id="cd00567">
    <property type="entry name" value="ACAD"/>
    <property type="match status" value="1"/>
</dbReference>
<proteinExistence type="inferred from homology"/>
<keyword evidence="8" id="KW-1185">Reference proteome</keyword>
<dbReference type="PANTHER" id="PTHR43884:SF20">
    <property type="entry name" value="ACYL-COA DEHYDROGENASE FADE28"/>
    <property type="match status" value="1"/>
</dbReference>
<feature type="domain" description="Acyl-CoA dehydrogenase/oxidase C-terminal" evidence="6">
    <location>
        <begin position="236"/>
        <end position="361"/>
    </location>
</feature>
<evidence type="ECO:0000313" key="8">
    <source>
        <dbReference type="Proteomes" id="UP000199361"/>
    </source>
</evidence>
<dbReference type="OrthoDB" id="4319499at2"/>
<dbReference type="Proteomes" id="UP000199361">
    <property type="component" value="Unassembled WGS sequence"/>
</dbReference>
<comment type="cofactor">
    <cofactor evidence="1">
        <name>FAD</name>
        <dbReference type="ChEBI" id="CHEBI:57692"/>
    </cofactor>
</comment>
<dbReference type="InterPro" id="IPR046373">
    <property type="entry name" value="Acyl-CoA_Oxase/DH_mid-dom_sf"/>
</dbReference>
<keyword evidence="4" id="KW-0274">FAD</keyword>
<dbReference type="SUPFAM" id="SSF56645">
    <property type="entry name" value="Acyl-CoA dehydrogenase NM domain-like"/>
    <property type="match status" value="1"/>
</dbReference>
<dbReference type="Gene3D" id="1.10.540.10">
    <property type="entry name" value="Acyl-CoA dehydrogenase/oxidase, N-terminal domain"/>
    <property type="match status" value="1"/>
</dbReference>
<dbReference type="GO" id="GO:0050660">
    <property type="term" value="F:flavin adenine dinucleotide binding"/>
    <property type="evidence" value="ECO:0007669"/>
    <property type="project" value="InterPro"/>
</dbReference>
<dbReference type="InterPro" id="IPR037069">
    <property type="entry name" value="AcylCoA_DH/ox_N_sf"/>
</dbReference>
<dbReference type="Gene3D" id="1.20.140.10">
    <property type="entry name" value="Butyryl-CoA Dehydrogenase, subunit A, domain 3"/>
    <property type="match status" value="1"/>
</dbReference>
<dbReference type="PANTHER" id="PTHR43884">
    <property type="entry name" value="ACYL-COA DEHYDROGENASE"/>
    <property type="match status" value="1"/>
</dbReference>
<evidence type="ECO:0000313" key="7">
    <source>
        <dbReference type="EMBL" id="SEU37489.1"/>
    </source>
</evidence>
<keyword evidence="3" id="KW-0285">Flavoprotein</keyword>
<dbReference type="InterPro" id="IPR009075">
    <property type="entry name" value="AcylCo_DH/oxidase_C"/>
</dbReference>
<organism evidence="7 8">
    <name type="scientific">Nonomuraea wenchangensis</name>
    <dbReference type="NCBI Taxonomy" id="568860"/>
    <lineage>
        <taxon>Bacteria</taxon>
        <taxon>Bacillati</taxon>
        <taxon>Actinomycetota</taxon>
        <taxon>Actinomycetes</taxon>
        <taxon>Streptosporangiales</taxon>
        <taxon>Streptosporangiaceae</taxon>
        <taxon>Nonomuraea</taxon>
    </lineage>
</organism>
<accession>A0A1I0LBG8</accession>
<dbReference type="InterPro" id="IPR036250">
    <property type="entry name" value="AcylCo_DH-like_C"/>
</dbReference>
<dbReference type="InterPro" id="IPR009100">
    <property type="entry name" value="AcylCoA_DH/oxidase_NM_dom_sf"/>
</dbReference>
<evidence type="ECO:0000256" key="1">
    <source>
        <dbReference type="ARBA" id="ARBA00001974"/>
    </source>
</evidence>
<dbReference type="EMBL" id="FOHX01000014">
    <property type="protein sequence ID" value="SEU37489.1"/>
    <property type="molecule type" value="Genomic_DNA"/>
</dbReference>
<dbReference type="RefSeq" id="WP_091090038.1">
    <property type="nucleotide sequence ID" value="NZ_FOHX01000014.1"/>
</dbReference>
<protein>
    <recommendedName>
        <fullName evidence="6">Acyl-CoA dehydrogenase/oxidase C-terminal domain-containing protein</fullName>
    </recommendedName>
</protein>
<evidence type="ECO:0000256" key="4">
    <source>
        <dbReference type="ARBA" id="ARBA00022827"/>
    </source>
</evidence>
<dbReference type="AlphaFoldDB" id="A0A1I0LBG8"/>
<dbReference type="GO" id="GO:0003995">
    <property type="term" value="F:acyl-CoA dehydrogenase activity"/>
    <property type="evidence" value="ECO:0007669"/>
    <property type="project" value="TreeGrafter"/>
</dbReference>
<dbReference type="Gene3D" id="2.40.110.10">
    <property type="entry name" value="Butyryl-CoA Dehydrogenase, subunit A, domain 2"/>
    <property type="match status" value="1"/>
</dbReference>
<name>A0A1I0LBG8_9ACTN</name>
<evidence type="ECO:0000256" key="3">
    <source>
        <dbReference type="ARBA" id="ARBA00022630"/>
    </source>
</evidence>
<evidence type="ECO:0000256" key="2">
    <source>
        <dbReference type="ARBA" id="ARBA00009347"/>
    </source>
</evidence>
<reference evidence="7 8" key="1">
    <citation type="submission" date="2016-10" db="EMBL/GenBank/DDBJ databases">
        <authorList>
            <person name="de Groot N.N."/>
        </authorList>
    </citation>
    <scope>NUCLEOTIDE SEQUENCE [LARGE SCALE GENOMIC DNA]</scope>
    <source>
        <strain evidence="7 8">CGMCC 4.5598</strain>
    </source>
</reference>
<dbReference type="STRING" id="568860.SAMN05421811_114223"/>
<sequence>MDFRLDETAETLGDLTGQILGRELPDTIIASSECESDGYSRSAWQGLVEAGVPEAFLTATLGGADADHTVLAAVLRQVAVYGGLVPALPVLAFGLQSLARYGGEPHRDLMVRAAKGQALVTGALCEPGGRRVADAATRAERIPGGFRLSGVKNFVRFGEEAEAILVPARVGDGEVGIFVVPAGLDGLTPAEHPVPDHVPTARVGLDAVTVPEHALLGEGERVAEAAEHFELTALLGLCATASGLLERAMTLTAGHIRTRKQFGRALAEFQAVTMQIADVFVAHRTLENSCLAAAWQLSTGRTLQARRSLSAAAYLVCHDLVPALFTCQHLHGGTGLDLDHPLHRYFTGGLAIGQILGGTEACLDAAAGRAWAS</sequence>
<comment type="similarity">
    <text evidence="2">Belongs to the acyl-CoA dehydrogenase family.</text>
</comment>
<gene>
    <name evidence="7" type="ORF">SAMN05421811_114223</name>
</gene>
<evidence type="ECO:0000259" key="6">
    <source>
        <dbReference type="Pfam" id="PF00441"/>
    </source>
</evidence>
<keyword evidence="5" id="KW-0560">Oxidoreductase</keyword>
<dbReference type="Pfam" id="PF00441">
    <property type="entry name" value="Acyl-CoA_dh_1"/>
    <property type="match status" value="1"/>
</dbReference>
<dbReference type="SUPFAM" id="SSF47203">
    <property type="entry name" value="Acyl-CoA dehydrogenase C-terminal domain-like"/>
    <property type="match status" value="1"/>
</dbReference>
<evidence type="ECO:0000256" key="5">
    <source>
        <dbReference type="ARBA" id="ARBA00023002"/>
    </source>
</evidence>